<reference evidence="1 2" key="1">
    <citation type="submission" date="2016-10" db="EMBL/GenBank/DDBJ databases">
        <authorList>
            <person name="de Groot N.N."/>
        </authorList>
    </citation>
    <scope>NUCLEOTIDE SEQUENCE [LARGE SCALE GENOMIC DNA]</scope>
    <source>
        <strain evidence="1 2">DSM 17925</strain>
    </source>
</reference>
<protein>
    <recommendedName>
        <fullName evidence="3">4Fe-4S ferredoxin-type domain-containing protein</fullName>
    </recommendedName>
</protein>
<proteinExistence type="predicted"/>
<keyword evidence="2" id="KW-1185">Reference proteome</keyword>
<gene>
    <name evidence="1" type="ORF">SAMN04488515_3601</name>
</gene>
<evidence type="ECO:0008006" key="3">
    <source>
        <dbReference type="Google" id="ProtNLM"/>
    </source>
</evidence>
<dbReference type="Proteomes" id="UP000199167">
    <property type="component" value="Unassembled WGS sequence"/>
</dbReference>
<dbReference type="AlphaFoldDB" id="A0A1I0S005"/>
<organism evidence="1 2">
    <name type="scientific">Cognatiyoonia koreensis</name>
    <dbReference type="NCBI Taxonomy" id="364200"/>
    <lineage>
        <taxon>Bacteria</taxon>
        <taxon>Pseudomonadati</taxon>
        <taxon>Pseudomonadota</taxon>
        <taxon>Alphaproteobacteria</taxon>
        <taxon>Rhodobacterales</taxon>
        <taxon>Paracoccaceae</taxon>
        <taxon>Cognatiyoonia</taxon>
    </lineage>
</organism>
<evidence type="ECO:0000313" key="1">
    <source>
        <dbReference type="EMBL" id="SEW47379.1"/>
    </source>
</evidence>
<sequence length="205" mass="22143">MRVTLSALSQALAPHHLIALGHAQHADGTLVLIGPDEPTFWDHFTQSAEYTDGQAHALDRWSTRVLPPIAQDLEGEVYFPFGGPPYHPFQSWALETGRFFTSPIGFLVHETRGLFASFRGAVLLPETVSASPGQNPCSPCAAPCKTACPVGAFADGYNVAACKAHINSPAGRDCITDGCRARRACPVYQGNRPPAQAQFHMEAFR</sequence>
<dbReference type="EMBL" id="FOIZ01000003">
    <property type="protein sequence ID" value="SEW47379.1"/>
    <property type="molecule type" value="Genomic_DNA"/>
</dbReference>
<evidence type="ECO:0000313" key="2">
    <source>
        <dbReference type="Proteomes" id="UP000199167"/>
    </source>
</evidence>
<accession>A0A1I0S005</accession>
<name>A0A1I0S005_9RHOB</name>
<dbReference type="STRING" id="364200.SAMN04488515_3601"/>